<dbReference type="InterPro" id="IPR001623">
    <property type="entry name" value="DnaJ_domain"/>
</dbReference>
<dbReference type="Gene3D" id="1.10.287.110">
    <property type="entry name" value="DnaJ domain"/>
    <property type="match status" value="1"/>
</dbReference>
<feature type="domain" description="J" evidence="7">
    <location>
        <begin position="180"/>
        <end position="233"/>
    </location>
</feature>
<evidence type="ECO:0000256" key="6">
    <source>
        <dbReference type="SAM" id="MobiDB-lite"/>
    </source>
</evidence>
<dbReference type="InterPro" id="IPR036869">
    <property type="entry name" value="J_dom_sf"/>
</dbReference>
<organism evidence="8 9">
    <name type="scientific">Agaricicola taiwanensis</name>
    <dbReference type="NCBI Taxonomy" id="591372"/>
    <lineage>
        <taxon>Bacteria</taxon>
        <taxon>Pseudomonadati</taxon>
        <taxon>Pseudomonadota</taxon>
        <taxon>Alphaproteobacteria</taxon>
        <taxon>Rhodobacterales</taxon>
        <taxon>Paracoccaceae</taxon>
        <taxon>Agaricicola</taxon>
    </lineage>
</organism>
<keyword evidence="4" id="KW-0472">Membrane</keyword>
<feature type="compositionally biased region" description="Basic and acidic residues" evidence="6">
    <location>
        <begin position="154"/>
        <end position="167"/>
    </location>
</feature>
<evidence type="ECO:0000313" key="8">
    <source>
        <dbReference type="EMBL" id="GGE47361.1"/>
    </source>
</evidence>
<comment type="similarity">
    <text evidence="5">Belongs to the TIM14 family.</text>
</comment>
<dbReference type="Pfam" id="PF00226">
    <property type="entry name" value="DnaJ"/>
    <property type="match status" value="1"/>
</dbReference>
<dbReference type="PANTHER" id="PTHR12763:SF28">
    <property type="entry name" value="GEO10507P1-RELATED"/>
    <property type="match status" value="1"/>
</dbReference>
<evidence type="ECO:0000256" key="2">
    <source>
        <dbReference type="ARBA" id="ARBA00022692"/>
    </source>
</evidence>
<evidence type="ECO:0000256" key="4">
    <source>
        <dbReference type="ARBA" id="ARBA00023136"/>
    </source>
</evidence>
<dbReference type="PRINTS" id="PR00625">
    <property type="entry name" value="JDOMAIN"/>
</dbReference>
<evidence type="ECO:0000256" key="3">
    <source>
        <dbReference type="ARBA" id="ARBA00022989"/>
    </source>
</evidence>
<dbReference type="CDD" id="cd06257">
    <property type="entry name" value="DnaJ"/>
    <property type="match status" value="1"/>
</dbReference>
<dbReference type="SMART" id="SM00271">
    <property type="entry name" value="DnaJ"/>
    <property type="match status" value="1"/>
</dbReference>
<dbReference type="PROSITE" id="PS50076">
    <property type="entry name" value="DNAJ_2"/>
    <property type="match status" value="1"/>
</dbReference>
<dbReference type="EMBL" id="BMCP01000002">
    <property type="protein sequence ID" value="GGE47361.1"/>
    <property type="molecule type" value="Genomic_DNA"/>
</dbReference>
<protein>
    <submittedName>
        <fullName evidence="8">Molecular chaperone DnaJ</fullName>
    </submittedName>
</protein>
<dbReference type="GO" id="GO:0016020">
    <property type="term" value="C:membrane"/>
    <property type="evidence" value="ECO:0007669"/>
    <property type="project" value="UniProtKB-SubCell"/>
</dbReference>
<sequence>MGLLSLLAGILVLVLGIWGANTFVRTNPAHLAGRIYLSGAGLAFVAAIALTGVGRPALAMPLVFLGLALWRKYKQNQPIRKASGRSSRVRTHMIEMHLDHDSGAMEGRVLSGKHSGRALRDLDLGQLADLWHEAAGDPDTRALLEAYLDRRSPSWRQHREADAEPRGRGAAGDGPMSADEAYQILGLQPNAGAEEIRGAYRALMKKVHPDQGGSAYLAARVNQAKDFLLGRHG</sequence>
<accession>A0A8J2YJG6</accession>
<evidence type="ECO:0000259" key="7">
    <source>
        <dbReference type="PROSITE" id="PS50076"/>
    </source>
</evidence>
<gene>
    <name evidence="8" type="ORF">GCM10007276_25650</name>
</gene>
<dbReference type="RefSeq" id="WP_188410104.1">
    <property type="nucleotide sequence ID" value="NZ_BMCP01000002.1"/>
</dbReference>
<evidence type="ECO:0000256" key="5">
    <source>
        <dbReference type="ARBA" id="ARBA00038105"/>
    </source>
</evidence>
<comment type="subcellular location">
    <subcellularLocation>
        <location evidence="1">Membrane</location>
        <topology evidence="1">Single-pass membrane protein</topology>
    </subcellularLocation>
</comment>
<keyword evidence="9" id="KW-1185">Reference proteome</keyword>
<comment type="caution">
    <text evidence="8">The sequence shown here is derived from an EMBL/GenBank/DDBJ whole genome shotgun (WGS) entry which is preliminary data.</text>
</comment>
<dbReference type="FunFam" id="1.10.287.110:FF:000001">
    <property type="entry name" value="Import inner membrane translocase subunit tim14"/>
    <property type="match status" value="1"/>
</dbReference>
<keyword evidence="3" id="KW-1133">Transmembrane helix</keyword>
<evidence type="ECO:0000256" key="1">
    <source>
        <dbReference type="ARBA" id="ARBA00004167"/>
    </source>
</evidence>
<dbReference type="PANTHER" id="PTHR12763">
    <property type="match status" value="1"/>
</dbReference>
<reference evidence="8" key="1">
    <citation type="journal article" date="2014" name="Int. J. Syst. Evol. Microbiol.">
        <title>Complete genome sequence of Corynebacterium casei LMG S-19264T (=DSM 44701T), isolated from a smear-ripened cheese.</title>
        <authorList>
            <consortium name="US DOE Joint Genome Institute (JGI-PGF)"/>
            <person name="Walter F."/>
            <person name="Albersmeier A."/>
            <person name="Kalinowski J."/>
            <person name="Ruckert C."/>
        </authorList>
    </citation>
    <scope>NUCLEOTIDE SEQUENCE</scope>
    <source>
        <strain evidence="8">CCM 7684</strain>
    </source>
</reference>
<reference evidence="8" key="2">
    <citation type="submission" date="2020-09" db="EMBL/GenBank/DDBJ databases">
        <authorList>
            <person name="Sun Q."/>
            <person name="Sedlacek I."/>
        </authorList>
    </citation>
    <scope>NUCLEOTIDE SEQUENCE</scope>
    <source>
        <strain evidence="8">CCM 7684</strain>
    </source>
</reference>
<feature type="region of interest" description="Disordered" evidence="6">
    <location>
        <begin position="154"/>
        <end position="177"/>
    </location>
</feature>
<proteinExistence type="inferred from homology"/>
<dbReference type="SUPFAM" id="SSF46565">
    <property type="entry name" value="Chaperone J-domain"/>
    <property type="match status" value="1"/>
</dbReference>
<dbReference type="AlphaFoldDB" id="A0A8J2YJG6"/>
<dbReference type="Proteomes" id="UP000602745">
    <property type="component" value="Unassembled WGS sequence"/>
</dbReference>
<keyword evidence="2" id="KW-0812">Transmembrane</keyword>
<evidence type="ECO:0000313" key="9">
    <source>
        <dbReference type="Proteomes" id="UP000602745"/>
    </source>
</evidence>
<name>A0A8J2YJG6_9RHOB</name>